<dbReference type="InterPro" id="IPR035090">
    <property type="entry name" value="Pyridoxal_P_attach_site"/>
</dbReference>
<keyword evidence="10 13" id="KW-0119">Carbohydrate metabolism</keyword>
<dbReference type="SUPFAM" id="SSF53756">
    <property type="entry name" value="UDP-Glycosyltransferase/glycogen phosphorylase"/>
    <property type="match status" value="1"/>
</dbReference>
<evidence type="ECO:0000256" key="7">
    <source>
        <dbReference type="ARBA" id="ARBA00022676"/>
    </source>
</evidence>
<evidence type="ECO:0000256" key="10">
    <source>
        <dbReference type="ARBA" id="ARBA00023277"/>
    </source>
</evidence>
<dbReference type="Pfam" id="PF00343">
    <property type="entry name" value="Phosphorylase"/>
    <property type="match status" value="1"/>
</dbReference>
<comment type="function">
    <text evidence="11">Phosphorylase is an important allosteric enzyme in carbohydrate metabolism. Enzymes from different sources differ in their regulatory mechanisms and in their natural substrates. However, all known phosphorylases share catalytic and structural properties.</text>
</comment>
<dbReference type="PATRIC" id="fig|1114965.3.peg.1954"/>
<keyword evidence="8 13" id="KW-0808">Transferase</keyword>
<keyword evidence="6" id="KW-0021">Allosteric enzyme</keyword>
<dbReference type="InterPro" id="IPR000811">
    <property type="entry name" value="Glyco_trans_35"/>
</dbReference>
<evidence type="ECO:0000256" key="1">
    <source>
        <dbReference type="ARBA" id="ARBA00001275"/>
    </source>
</evidence>
<dbReference type="InterPro" id="IPR011833">
    <property type="entry name" value="Glycg_phsphrylas"/>
</dbReference>
<comment type="function">
    <text evidence="13">Allosteric enzyme that catalyzes the rate-limiting step in glycogen catabolism, the phosphorolytic cleavage of glycogen to produce glucose-1-phosphate, and plays a central role in maintaining cellular and organismal glucose homeostasis.</text>
</comment>
<dbReference type="HOGENOM" id="CLU_010198_1_1_9"/>
<dbReference type="GO" id="GO:0005980">
    <property type="term" value="P:glycogen catabolic process"/>
    <property type="evidence" value="ECO:0007669"/>
    <property type="project" value="TreeGrafter"/>
</dbReference>
<dbReference type="Gene3D" id="3.40.50.2000">
    <property type="entry name" value="Glycogen Phosphorylase B"/>
    <property type="match status" value="2"/>
</dbReference>
<reference evidence="14 15" key="1">
    <citation type="journal article" date="2012" name="PLoS ONE">
        <title>Complete Genome and Transcriptomes of Streptococcus parasanguinis FW213: Phylogenic Relations and Potential Virulence Mechanisms.</title>
        <authorList>
            <person name="Geng J."/>
            <person name="Chiu C.H."/>
            <person name="Tang P."/>
            <person name="Chen Y."/>
            <person name="Shieh H.R."/>
            <person name="Hu S."/>
            <person name="Chen Y.Y."/>
        </authorList>
    </citation>
    <scope>NUCLEOTIDE SEQUENCE [LARGE SCALE GENOMIC DNA]</scope>
    <source>
        <strain evidence="14 15">FW213</strain>
    </source>
</reference>
<comment type="catalytic activity">
    <reaction evidence="1 13">
        <text>[(1-&gt;4)-alpha-D-glucosyl](n) + phosphate = [(1-&gt;4)-alpha-D-glucosyl](n-1) + alpha-D-glucose 1-phosphate</text>
        <dbReference type="Rhea" id="RHEA:41732"/>
        <dbReference type="Rhea" id="RHEA-COMP:9584"/>
        <dbReference type="Rhea" id="RHEA-COMP:9586"/>
        <dbReference type="ChEBI" id="CHEBI:15444"/>
        <dbReference type="ChEBI" id="CHEBI:43474"/>
        <dbReference type="ChEBI" id="CHEBI:58601"/>
        <dbReference type="EC" id="2.4.1.1"/>
    </reaction>
</comment>
<organism evidence="14 15">
    <name type="scientific">Streptococcus parasanguinis FW213</name>
    <dbReference type="NCBI Taxonomy" id="1114965"/>
    <lineage>
        <taxon>Bacteria</taxon>
        <taxon>Bacillati</taxon>
        <taxon>Bacillota</taxon>
        <taxon>Bacilli</taxon>
        <taxon>Lactobacillales</taxon>
        <taxon>Streptococcaceae</taxon>
        <taxon>Streptococcus</taxon>
    </lineage>
</organism>
<dbReference type="PIRSF" id="PIRSF000460">
    <property type="entry name" value="Pprylas_GlgP"/>
    <property type="match status" value="1"/>
</dbReference>
<evidence type="ECO:0000256" key="9">
    <source>
        <dbReference type="ARBA" id="ARBA00022898"/>
    </source>
</evidence>
<dbReference type="PaxDb" id="1114965-Spaf_2047"/>
<comment type="cofactor">
    <cofactor evidence="2 13">
        <name>pyridoxal 5'-phosphate</name>
        <dbReference type="ChEBI" id="CHEBI:597326"/>
    </cofactor>
</comment>
<dbReference type="GO" id="GO:0008184">
    <property type="term" value="F:glycogen phosphorylase activity"/>
    <property type="evidence" value="ECO:0007669"/>
    <property type="project" value="InterPro"/>
</dbReference>
<evidence type="ECO:0000313" key="14">
    <source>
        <dbReference type="EMBL" id="AFJ26982.1"/>
    </source>
</evidence>
<evidence type="ECO:0000256" key="11">
    <source>
        <dbReference type="ARBA" id="ARBA00025174"/>
    </source>
</evidence>
<evidence type="ECO:0000256" key="3">
    <source>
        <dbReference type="ARBA" id="ARBA00004496"/>
    </source>
</evidence>
<keyword evidence="7 13" id="KW-0328">Glycosyltransferase</keyword>
<comment type="similarity">
    <text evidence="4 13">Belongs to the glycogen phosphorylase family.</text>
</comment>
<dbReference type="PROSITE" id="PS00102">
    <property type="entry name" value="PHOSPHORYLASE"/>
    <property type="match status" value="1"/>
</dbReference>
<dbReference type="FunFam" id="3.40.50.2000:FF:000153">
    <property type="entry name" value="Alpha-1,4 glucan phosphorylase"/>
    <property type="match status" value="1"/>
</dbReference>
<dbReference type="eggNOG" id="COG0058">
    <property type="taxonomic scope" value="Bacteria"/>
</dbReference>
<evidence type="ECO:0000256" key="6">
    <source>
        <dbReference type="ARBA" id="ARBA00022533"/>
    </source>
</evidence>
<accession>I1ZPK8</accession>
<dbReference type="KEGG" id="scf:Spaf_2047"/>
<gene>
    <name evidence="14" type="primary">glgP</name>
    <name evidence="14" type="ORF">Spaf_2047</name>
</gene>
<evidence type="ECO:0000313" key="15">
    <source>
        <dbReference type="Proteomes" id="UP000002865"/>
    </source>
</evidence>
<evidence type="ECO:0000256" key="4">
    <source>
        <dbReference type="ARBA" id="ARBA00006047"/>
    </source>
</evidence>
<comment type="subcellular location">
    <subcellularLocation>
        <location evidence="3">Cytoplasm</location>
    </subcellularLocation>
</comment>
<proteinExistence type="inferred from homology"/>
<dbReference type="PANTHER" id="PTHR11468">
    <property type="entry name" value="GLYCOGEN PHOSPHORYLASE"/>
    <property type="match status" value="1"/>
</dbReference>
<dbReference type="PANTHER" id="PTHR11468:SF3">
    <property type="entry name" value="GLYCOGEN PHOSPHORYLASE, LIVER FORM"/>
    <property type="match status" value="1"/>
</dbReference>
<evidence type="ECO:0000256" key="5">
    <source>
        <dbReference type="ARBA" id="ARBA00022490"/>
    </source>
</evidence>
<keyword evidence="5" id="KW-0963">Cytoplasm</keyword>
<dbReference type="GO" id="GO:0005737">
    <property type="term" value="C:cytoplasm"/>
    <property type="evidence" value="ECO:0007669"/>
    <property type="project" value="UniProtKB-SubCell"/>
</dbReference>
<dbReference type="EMBL" id="CP003122">
    <property type="protein sequence ID" value="AFJ26982.1"/>
    <property type="molecule type" value="Genomic_DNA"/>
</dbReference>
<dbReference type="FunFam" id="3.40.50.2000:FF:000003">
    <property type="entry name" value="Alpha-1,4 glucan phosphorylase"/>
    <property type="match status" value="1"/>
</dbReference>
<dbReference type="GO" id="GO:0030170">
    <property type="term" value="F:pyridoxal phosphate binding"/>
    <property type="evidence" value="ECO:0007669"/>
    <property type="project" value="InterPro"/>
</dbReference>
<keyword evidence="9 12" id="KW-0663">Pyridoxal phosphate</keyword>
<dbReference type="AlphaFoldDB" id="I1ZPK8"/>
<evidence type="ECO:0000256" key="8">
    <source>
        <dbReference type="ARBA" id="ARBA00022679"/>
    </source>
</evidence>
<evidence type="ECO:0000256" key="13">
    <source>
        <dbReference type="RuleBase" id="RU000587"/>
    </source>
</evidence>
<name>I1ZPK8_STRPA</name>
<feature type="modified residue" description="N6-(pyridoxal phosphate)lysine" evidence="12">
    <location>
        <position position="612"/>
    </location>
</feature>
<evidence type="ECO:0000256" key="12">
    <source>
        <dbReference type="PIRSR" id="PIRSR000460-1"/>
    </source>
</evidence>
<protein>
    <recommendedName>
        <fullName evidence="13">Alpha-1,4 glucan phosphorylase</fullName>
        <ecNumber evidence="13">2.4.1.1</ecNumber>
    </recommendedName>
</protein>
<dbReference type="STRING" id="1114965.Spaf_2047"/>
<evidence type="ECO:0000256" key="2">
    <source>
        <dbReference type="ARBA" id="ARBA00001933"/>
    </source>
</evidence>
<dbReference type="EC" id="2.4.1.1" evidence="13"/>
<sequence length="761" mass="86511">MLKYKETLNMESLQKYVIDHHQKTIAECSNEELYIALLNYTKQASAQKKLNTGKKKVYYISAEFLIGKLLSNNLINLGLYDDVKKELSDAGKDLIEVEEVELEPSLGNGGLGRLAACFIDSISSLGLTGDGVGLNYHFGLFQQVLKNNQQETIPNAWLTDQSWLVRSSRSYQVPFAHFTLTSTLYDIDVPGYKIDTKNRLRLFDLDSVDSSIIEDGINFDKTDIARNLTLFLYPDDSNRQGELLRIFQQYFMVSNGAQLIIDEAIEKGSNLHDLADYAVVQINDTHPSMVIPELIRLLTERGIEMDEAISIVRSMTAYTNHTILAEALEKWPLEFLQEVVPHLVPIIEELDRRVRAEYKDPAVQIIDENDRVHMAHMDIHYGFSVNGVAALHTEILKNSELKAFYDIYPEKFNNKTNGITFRRWLMHANPTLSHYLDDILGRDWHHDASKLEDLLSYEDKDAVKAKLEDIKSHNKRKLARFLKDHQGVEINPNSIFDTQIKRLHEYKRQQMNALYVIHKYLDIKAGNIPARPITVLFGGKAAPAYTIAQDIIHLILCLSEVIANDPAVAPHLQVVMVENYNVTAASYLIPASDISEQISLASKEASGTGNMKFMLNGALTLGTMDGANVEIAELVGRDNIYIFGEDSETVIDLYAKSAYKSADFYEREAIKPLVDFIVSDAVLAVGNKERLTRLHNELINKDWFMTLLDLEDYIVTKERMLADYEDRDAWLDQVIVNIAKAGFFSSDRTIAQYNEDIWHLN</sequence>
<dbReference type="Proteomes" id="UP000002865">
    <property type="component" value="Chromosome"/>
</dbReference>
<dbReference type="NCBIfam" id="TIGR02093">
    <property type="entry name" value="P_ylase"/>
    <property type="match status" value="1"/>
</dbReference>